<dbReference type="AlphaFoldDB" id="A0A6A6G1T4"/>
<organism evidence="1 2">
    <name type="scientific">Elsinoe ampelina</name>
    <dbReference type="NCBI Taxonomy" id="302913"/>
    <lineage>
        <taxon>Eukaryota</taxon>
        <taxon>Fungi</taxon>
        <taxon>Dikarya</taxon>
        <taxon>Ascomycota</taxon>
        <taxon>Pezizomycotina</taxon>
        <taxon>Dothideomycetes</taxon>
        <taxon>Dothideomycetidae</taxon>
        <taxon>Myriangiales</taxon>
        <taxon>Elsinoaceae</taxon>
        <taxon>Elsinoe</taxon>
    </lineage>
</organism>
<name>A0A6A6G1T4_9PEZI</name>
<dbReference type="Proteomes" id="UP000799538">
    <property type="component" value="Unassembled WGS sequence"/>
</dbReference>
<dbReference type="SUPFAM" id="SSF81383">
    <property type="entry name" value="F-box domain"/>
    <property type="match status" value="1"/>
</dbReference>
<sequence>MPTARGDRQRAATTLAQTIFSSPYLTEIILSHLDAHSISGVAHQVCREWKIMIETSPSIRRKLYLQPDKSETVTRSAPRWHSQANHEEKCTFCKGEYARLPAASRPFDRQIDAHVLNPLLSLTAFTATVHCLGDLALGPLSLCWSIKQIFNRPEDAAWTQMFLTMPPIKKAVLGVTIAKGKFRSISTVYHLEVNGGIKIIDLLSMLAIRAREELWKSRLVYVSLDLKNNLVIDGTDTEYEVVTKVVIKLANKFTKFYPGNVVEDPKGVRMKAICQV</sequence>
<accession>A0A6A6G1T4</accession>
<dbReference type="InterPro" id="IPR036047">
    <property type="entry name" value="F-box-like_dom_sf"/>
</dbReference>
<protein>
    <recommendedName>
        <fullName evidence="3">F-box domain-containing protein</fullName>
    </recommendedName>
</protein>
<evidence type="ECO:0000313" key="1">
    <source>
        <dbReference type="EMBL" id="KAF2219563.1"/>
    </source>
</evidence>
<keyword evidence="2" id="KW-1185">Reference proteome</keyword>
<dbReference type="EMBL" id="ML992516">
    <property type="protein sequence ID" value="KAF2219563.1"/>
    <property type="molecule type" value="Genomic_DNA"/>
</dbReference>
<reference evidence="2" key="1">
    <citation type="journal article" date="2020" name="Stud. Mycol.">
        <title>101 Dothideomycetes genomes: A test case for predicting lifestyles and emergence of pathogens.</title>
        <authorList>
            <person name="Haridas S."/>
            <person name="Albert R."/>
            <person name="Binder M."/>
            <person name="Bloem J."/>
            <person name="LaButti K."/>
            <person name="Salamov A."/>
            <person name="Andreopoulos B."/>
            <person name="Baker S."/>
            <person name="Barry K."/>
            <person name="Bills G."/>
            <person name="Bluhm B."/>
            <person name="Cannon C."/>
            <person name="Castanera R."/>
            <person name="Culley D."/>
            <person name="Daum C."/>
            <person name="Ezra D."/>
            <person name="Gonzalez J."/>
            <person name="Henrissat B."/>
            <person name="Kuo A."/>
            <person name="Liang C."/>
            <person name="Lipzen A."/>
            <person name="Lutzoni F."/>
            <person name="Magnuson J."/>
            <person name="Mondo S."/>
            <person name="Nolan M."/>
            <person name="Ohm R."/>
            <person name="Pangilinan J."/>
            <person name="Park H.-J."/>
            <person name="Ramirez L."/>
            <person name="Alfaro M."/>
            <person name="Sun H."/>
            <person name="Tritt A."/>
            <person name="Yoshinaga Y."/>
            <person name="Zwiers L.-H."/>
            <person name="Turgeon B."/>
            <person name="Goodwin S."/>
            <person name="Spatafora J."/>
            <person name="Crous P."/>
            <person name="Grigoriev I."/>
        </authorList>
    </citation>
    <scope>NUCLEOTIDE SEQUENCE [LARGE SCALE GENOMIC DNA]</scope>
    <source>
        <strain evidence="2">CECT 20119</strain>
    </source>
</reference>
<evidence type="ECO:0000313" key="2">
    <source>
        <dbReference type="Proteomes" id="UP000799538"/>
    </source>
</evidence>
<proteinExistence type="predicted"/>
<evidence type="ECO:0008006" key="3">
    <source>
        <dbReference type="Google" id="ProtNLM"/>
    </source>
</evidence>
<gene>
    <name evidence="1" type="ORF">BDZ85DRAFT_285401</name>
</gene>